<evidence type="ECO:0000256" key="7">
    <source>
        <dbReference type="ARBA" id="ARBA00047464"/>
    </source>
</evidence>
<comment type="domain">
    <text evidence="8">Possesses an unusual extended V-shaped dimeric structure with each monomer consisting of three distinct domains arranged along a curved 'spinal' alpha-helix. The N-terminal catalytic domain specifically recognizes the glutamate moiety of the substrate. The second domain is the NADPH-binding domain, and the third C-terminal domain is responsible for dimerization.</text>
</comment>
<dbReference type="InterPro" id="IPR015895">
    <property type="entry name" value="4pyrrol_synth_GluRdtase_N"/>
</dbReference>
<dbReference type="InterPro" id="IPR015896">
    <property type="entry name" value="4pyrrol_synth_GluRdtase_dimer"/>
</dbReference>
<protein>
    <recommendedName>
        <fullName evidence="3 8">Glutamyl-tRNA reductase</fullName>
        <shortName evidence="8">GluTR</shortName>
        <ecNumber evidence="3 8">1.2.1.70</ecNumber>
    </recommendedName>
</protein>
<evidence type="ECO:0000259" key="10">
    <source>
        <dbReference type="Pfam" id="PF00745"/>
    </source>
</evidence>
<feature type="domain" description="Glutamyl-tRNA reductase N-terminal" evidence="12">
    <location>
        <begin position="11"/>
        <end position="152"/>
    </location>
</feature>
<dbReference type="InterPro" id="IPR018214">
    <property type="entry name" value="GluRdtase_CS"/>
</dbReference>
<comment type="pathway">
    <text evidence="1 8 9">Porphyrin-containing compound metabolism; protoporphyrin-IX biosynthesis; 5-aminolevulinate from L-glutamyl-tRNA(Glu): step 1/2.</text>
</comment>
<dbReference type="Pfam" id="PF05201">
    <property type="entry name" value="GlutR_N"/>
    <property type="match status" value="1"/>
</dbReference>
<feature type="domain" description="Quinate/shikimate 5-dehydrogenase/glutamyl-tRNA reductase" evidence="11">
    <location>
        <begin position="174"/>
        <end position="296"/>
    </location>
</feature>
<dbReference type="Gene3D" id="3.40.50.720">
    <property type="entry name" value="NAD(P)-binding Rossmann-like Domain"/>
    <property type="match status" value="1"/>
</dbReference>
<name>A0ABU2FCL8_9EURY</name>
<evidence type="ECO:0000256" key="3">
    <source>
        <dbReference type="ARBA" id="ARBA00012970"/>
    </source>
</evidence>
<evidence type="ECO:0000256" key="9">
    <source>
        <dbReference type="RuleBase" id="RU000584"/>
    </source>
</evidence>
<dbReference type="HAMAP" id="MF_00087">
    <property type="entry name" value="Glu_tRNA_reductase"/>
    <property type="match status" value="1"/>
</dbReference>
<feature type="binding site" evidence="8">
    <location>
        <position position="105"/>
    </location>
    <ligand>
        <name>substrate</name>
    </ligand>
</feature>
<dbReference type="CDD" id="cd05213">
    <property type="entry name" value="NAD_bind_Glutamyl_tRNA_reduct"/>
    <property type="match status" value="1"/>
</dbReference>
<dbReference type="InterPro" id="IPR036343">
    <property type="entry name" value="GluRdtase_N_sf"/>
</dbReference>
<dbReference type="InterPro" id="IPR036453">
    <property type="entry name" value="GluRdtase_dimer_dom_sf"/>
</dbReference>
<dbReference type="Proteomes" id="UP001259659">
    <property type="component" value="Unassembled WGS sequence"/>
</dbReference>
<dbReference type="SUPFAM" id="SSF69075">
    <property type="entry name" value="Glutamyl tRNA-reductase dimerization domain"/>
    <property type="match status" value="1"/>
</dbReference>
<feature type="binding site" evidence="8">
    <location>
        <begin position="52"/>
        <end position="55"/>
    </location>
    <ligand>
        <name>substrate</name>
    </ligand>
</feature>
<dbReference type="InterPro" id="IPR006151">
    <property type="entry name" value="Shikm_DH/Glu-tRNA_Rdtase"/>
</dbReference>
<feature type="binding site" evidence="8">
    <location>
        <position position="116"/>
    </location>
    <ligand>
        <name>substrate</name>
    </ligand>
</feature>
<comment type="miscellaneous">
    <text evidence="8">During catalysis, the active site Cys acts as a nucleophile attacking the alpha-carbonyl group of tRNA-bound glutamate with the formation of a thioester intermediate between enzyme and glutamate, and the concomitant release of tRNA(Glu). The thioester intermediate is finally reduced by direct hydride transfer from NADPH, to form the product GSA.</text>
</comment>
<dbReference type="RefSeq" id="WP_310919072.1">
    <property type="nucleotide sequence ID" value="NZ_JAMQON010000002.1"/>
</dbReference>
<comment type="function">
    <text evidence="8">Catalyzes the NADPH-dependent reduction of glutamyl-tRNA(Glu) to glutamate 1-semialdehyde (GSA).</text>
</comment>
<dbReference type="PANTHER" id="PTHR43013">
    <property type="entry name" value="GLUTAMYL-TRNA REDUCTASE"/>
    <property type="match status" value="1"/>
</dbReference>
<evidence type="ECO:0000259" key="12">
    <source>
        <dbReference type="Pfam" id="PF05201"/>
    </source>
</evidence>
<comment type="similarity">
    <text evidence="2 8 9">Belongs to the glutamyl-tRNA reductase family.</text>
</comment>
<comment type="subunit">
    <text evidence="8">Homodimer.</text>
</comment>
<dbReference type="PROSITE" id="PS00747">
    <property type="entry name" value="GLUTR"/>
    <property type="match status" value="1"/>
</dbReference>
<evidence type="ECO:0000256" key="5">
    <source>
        <dbReference type="ARBA" id="ARBA00023002"/>
    </source>
</evidence>
<dbReference type="EC" id="1.2.1.70" evidence="3 8"/>
<dbReference type="NCBIfam" id="TIGR01035">
    <property type="entry name" value="hemA"/>
    <property type="match status" value="1"/>
</dbReference>
<dbReference type="Gene3D" id="3.30.460.30">
    <property type="entry name" value="Glutamyl-tRNA reductase, N-terminal domain"/>
    <property type="match status" value="1"/>
</dbReference>
<feature type="site" description="Important for activity" evidence="8">
    <location>
        <position position="95"/>
    </location>
</feature>
<keyword evidence="4 8" id="KW-0521">NADP</keyword>
<gene>
    <name evidence="8 13" type="primary">hemA</name>
    <name evidence="13" type="ORF">NDI56_08650</name>
</gene>
<evidence type="ECO:0000256" key="6">
    <source>
        <dbReference type="ARBA" id="ARBA00023244"/>
    </source>
</evidence>
<accession>A0ABU2FCL8</accession>
<dbReference type="PANTHER" id="PTHR43013:SF1">
    <property type="entry name" value="GLUTAMYL-TRNA REDUCTASE"/>
    <property type="match status" value="1"/>
</dbReference>
<evidence type="ECO:0000313" key="13">
    <source>
        <dbReference type="EMBL" id="MDS0259460.1"/>
    </source>
</evidence>
<evidence type="ECO:0000259" key="11">
    <source>
        <dbReference type="Pfam" id="PF01488"/>
    </source>
</evidence>
<dbReference type="InterPro" id="IPR000343">
    <property type="entry name" value="4pyrrol_synth_GluRdtase"/>
</dbReference>
<dbReference type="SUPFAM" id="SSF51735">
    <property type="entry name" value="NAD(P)-binding Rossmann-fold domains"/>
    <property type="match status" value="1"/>
</dbReference>
<dbReference type="Pfam" id="PF00745">
    <property type="entry name" value="GlutR_dimer"/>
    <property type="match status" value="1"/>
</dbReference>
<evidence type="ECO:0000313" key="14">
    <source>
        <dbReference type="Proteomes" id="UP001259659"/>
    </source>
</evidence>
<evidence type="ECO:0000256" key="1">
    <source>
        <dbReference type="ARBA" id="ARBA00005059"/>
    </source>
</evidence>
<keyword evidence="6 8" id="KW-0627">Porphyrin biosynthesis</keyword>
<dbReference type="PIRSF" id="PIRSF000445">
    <property type="entry name" value="4pyrrol_synth_GluRdtase"/>
    <property type="match status" value="1"/>
</dbReference>
<keyword evidence="5 8" id="KW-0560">Oxidoreductase</keyword>
<dbReference type="GO" id="GO:0008883">
    <property type="term" value="F:glutamyl-tRNA reductase activity"/>
    <property type="evidence" value="ECO:0007669"/>
    <property type="project" value="UniProtKB-EC"/>
</dbReference>
<reference evidence="13 14" key="1">
    <citation type="submission" date="2022-06" db="EMBL/GenBank/DDBJ databases">
        <title>Haloarcula sp. a new haloarchaeum isolate from saline soil.</title>
        <authorList>
            <person name="Strakova D."/>
            <person name="Galisteo C."/>
            <person name="Sanchez-Porro C."/>
            <person name="Ventosa A."/>
        </authorList>
    </citation>
    <scope>NUCLEOTIDE SEQUENCE [LARGE SCALE GENOMIC DNA]</scope>
    <source>
        <strain evidence="13 14">S1CR25-12</strain>
    </source>
</reference>
<evidence type="ECO:0000256" key="4">
    <source>
        <dbReference type="ARBA" id="ARBA00022857"/>
    </source>
</evidence>
<dbReference type="SUPFAM" id="SSF69742">
    <property type="entry name" value="Glutamyl tRNA-reductase catalytic, N-terminal domain"/>
    <property type="match status" value="1"/>
</dbReference>
<feature type="domain" description="Tetrapyrrole biosynthesis glutamyl-tRNA reductase dimerisation" evidence="10">
    <location>
        <begin position="310"/>
        <end position="406"/>
    </location>
</feature>
<comment type="caution">
    <text evidence="13">The sequence shown here is derived from an EMBL/GenBank/DDBJ whole genome shotgun (WGS) entry which is preliminary data.</text>
</comment>
<dbReference type="EMBL" id="JAMQON010000002">
    <property type="protein sequence ID" value="MDS0259460.1"/>
    <property type="molecule type" value="Genomic_DNA"/>
</dbReference>
<feature type="active site" description="Nucleophile" evidence="8">
    <location>
        <position position="53"/>
    </location>
</feature>
<dbReference type="InterPro" id="IPR036291">
    <property type="entry name" value="NAD(P)-bd_dom_sf"/>
</dbReference>
<evidence type="ECO:0000256" key="8">
    <source>
        <dbReference type="HAMAP-Rule" id="MF_00087"/>
    </source>
</evidence>
<dbReference type="Pfam" id="PF01488">
    <property type="entry name" value="Shikimate_DH"/>
    <property type="match status" value="1"/>
</dbReference>
<feature type="binding site" evidence="8">
    <location>
        <begin position="110"/>
        <end position="112"/>
    </location>
    <ligand>
        <name>substrate</name>
    </ligand>
</feature>
<organism evidence="13 14">
    <name type="scientific">Haloarcula saliterrae</name>
    <dbReference type="NCBI Taxonomy" id="2950534"/>
    <lineage>
        <taxon>Archaea</taxon>
        <taxon>Methanobacteriati</taxon>
        <taxon>Methanobacteriota</taxon>
        <taxon>Stenosarchaea group</taxon>
        <taxon>Halobacteria</taxon>
        <taxon>Halobacteriales</taxon>
        <taxon>Haloarculaceae</taxon>
        <taxon>Haloarcula</taxon>
    </lineage>
</organism>
<feature type="binding site" evidence="8">
    <location>
        <begin position="184"/>
        <end position="189"/>
    </location>
    <ligand>
        <name>NADP(+)</name>
        <dbReference type="ChEBI" id="CHEBI:58349"/>
    </ligand>
</feature>
<proteinExistence type="inferred from homology"/>
<evidence type="ECO:0000256" key="2">
    <source>
        <dbReference type="ARBA" id="ARBA00005916"/>
    </source>
</evidence>
<keyword evidence="14" id="KW-1185">Reference proteome</keyword>
<sequence length="444" mass="47555">MREQTGVIVGVCVSHERASVDQLETAAADSQRHAVESLLTAPGVSEAFALQTCNRTEGYVVASDHQAGLDALELFTRAVTDDVVVEMGHEASLRHLMRVAAGLESIVLGEDQILGQLRDAYEDSRGVGGIGQLLEDGITKAIHVGERARNETGINEGVVSLASAAVRLVDRECSLAGETALVVGAGEMGQLAAKALSERVDHLIVANRTVPHAEHVAETVDVEASAVALEAIEAAVAESRVVVSATGSSGQVFDVGAFAEAGETAVVDIAQPRDVPAAADRLPAVSVYDLDALESVTDETRTQRRRAAEEVEQLVDEEFDHLLTQYKRKRADRVISAMYESAERVKAAELNTAMAQADFDEDQREVMEAMADTIVSQLLAAPTKSLRDAAEEDDWETIHTALELFDPDFGPEPPAFVEDMAIDDIPEGMRDQIPPAVLEQLADD</sequence>
<comment type="catalytic activity">
    <reaction evidence="7 8 9">
        <text>(S)-4-amino-5-oxopentanoate + tRNA(Glu) + NADP(+) = L-glutamyl-tRNA(Glu) + NADPH + H(+)</text>
        <dbReference type="Rhea" id="RHEA:12344"/>
        <dbReference type="Rhea" id="RHEA-COMP:9663"/>
        <dbReference type="Rhea" id="RHEA-COMP:9680"/>
        <dbReference type="ChEBI" id="CHEBI:15378"/>
        <dbReference type="ChEBI" id="CHEBI:57501"/>
        <dbReference type="ChEBI" id="CHEBI:57783"/>
        <dbReference type="ChEBI" id="CHEBI:58349"/>
        <dbReference type="ChEBI" id="CHEBI:78442"/>
        <dbReference type="ChEBI" id="CHEBI:78520"/>
        <dbReference type="EC" id="1.2.1.70"/>
    </reaction>
</comment>